<evidence type="ECO:0000313" key="3">
    <source>
        <dbReference type="Proteomes" id="UP000238157"/>
    </source>
</evidence>
<dbReference type="OrthoDB" id="966005at2"/>
<name>A0A2T0WVW3_9BACT</name>
<feature type="chain" id="PRO_5015506932" description="Outer membrane protein with beta-barrel domain" evidence="1">
    <location>
        <begin position="26"/>
        <end position="187"/>
    </location>
</feature>
<gene>
    <name evidence="2" type="ORF">CLW00_101494</name>
</gene>
<accession>A0A2T0WVW3</accession>
<evidence type="ECO:0000256" key="1">
    <source>
        <dbReference type="SAM" id="SignalP"/>
    </source>
</evidence>
<dbReference type="Proteomes" id="UP000238157">
    <property type="component" value="Unassembled WGS sequence"/>
</dbReference>
<feature type="signal peptide" evidence="1">
    <location>
        <begin position="1"/>
        <end position="25"/>
    </location>
</feature>
<dbReference type="RefSeq" id="WP_106132030.1">
    <property type="nucleotide sequence ID" value="NZ_PVTR01000001.1"/>
</dbReference>
<keyword evidence="3" id="KW-1185">Reference proteome</keyword>
<evidence type="ECO:0008006" key="4">
    <source>
        <dbReference type="Google" id="ProtNLM"/>
    </source>
</evidence>
<evidence type="ECO:0000313" key="2">
    <source>
        <dbReference type="EMBL" id="PRY90819.1"/>
    </source>
</evidence>
<comment type="caution">
    <text evidence="2">The sequence shown here is derived from an EMBL/GenBank/DDBJ whole genome shotgun (WGS) entry which is preliminary data.</text>
</comment>
<keyword evidence="1" id="KW-0732">Signal</keyword>
<reference evidence="2 3" key="1">
    <citation type="submission" date="2018-03" db="EMBL/GenBank/DDBJ databases">
        <title>Genomic Encyclopedia of Archaeal and Bacterial Type Strains, Phase II (KMG-II): from individual species to whole genera.</title>
        <authorList>
            <person name="Goeker M."/>
        </authorList>
    </citation>
    <scope>NUCLEOTIDE SEQUENCE [LARGE SCALE GENOMIC DNA]</scope>
    <source>
        <strain evidence="2 3">DSM 27929</strain>
    </source>
</reference>
<organism evidence="2 3">
    <name type="scientific">Mongoliibacter ruber</name>
    <dbReference type="NCBI Taxonomy" id="1750599"/>
    <lineage>
        <taxon>Bacteria</taxon>
        <taxon>Pseudomonadati</taxon>
        <taxon>Bacteroidota</taxon>
        <taxon>Cytophagia</taxon>
        <taxon>Cytophagales</taxon>
        <taxon>Cyclobacteriaceae</taxon>
        <taxon>Mongoliibacter</taxon>
    </lineage>
</organism>
<sequence length="187" mass="21279">MNIQPKYSLLLFLFFALLFSFGASAQSEAEIFTAKKAVYLEVGGSSGIYAVNYSKIFHQKDKLKLNASAGFSMWRNQLNDFKTIWLPAIPLEVSALYGKSNHHLELGLGFTSYLSRTLEINSETFEFNDKVVFDSLIPLRIGYRYQKPEGGFFFRIGYTPFFNVPVGEGKSWSFYPYWAGVSFGKSF</sequence>
<dbReference type="AlphaFoldDB" id="A0A2T0WVW3"/>
<dbReference type="EMBL" id="PVTR01000001">
    <property type="protein sequence ID" value="PRY90819.1"/>
    <property type="molecule type" value="Genomic_DNA"/>
</dbReference>
<proteinExistence type="predicted"/>
<protein>
    <recommendedName>
        <fullName evidence="4">Outer membrane protein with beta-barrel domain</fullName>
    </recommendedName>
</protein>